<dbReference type="InterPro" id="IPR011004">
    <property type="entry name" value="Trimer_LpxA-like_sf"/>
</dbReference>
<accession>A0AAP3WP06</accession>
<dbReference type="InterPro" id="IPR018357">
    <property type="entry name" value="Hexapep_transf_CS"/>
</dbReference>
<name>A0AAP3WP06_BACOV</name>
<dbReference type="InterPro" id="IPR001451">
    <property type="entry name" value="Hexapep"/>
</dbReference>
<evidence type="ECO:0000313" key="4">
    <source>
        <dbReference type="EMBL" id="MDC2411191.1"/>
    </source>
</evidence>
<keyword evidence="2" id="KW-0677">Repeat</keyword>
<evidence type="ECO:0000256" key="2">
    <source>
        <dbReference type="ARBA" id="ARBA00022737"/>
    </source>
</evidence>
<reference evidence="4" key="1">
    <citation type="submission" date="2022-10" db="EMBL/GenBank/DDBJ databases">
        <title>Human gut microbiome strain richness.</title>
        <authorList>
            <person name="Chen-Liaw A."/>
        </authorList>
    </citation>
    <scope>NUCLEOTIDE SEQUENCE</scope>
    <source>
        <strain evidence="4">F7_m1001271B151109d0_201107</strain>
    </source>
</reference>
<evidence type="ECO:0000313" key="5">
    <source>
        <dbReference type="Proteomes" id="UP001214017"/>
    </source>
</evidence>
<dbReference type="GO" id="GO:0016746">
    <property type="term" value="F:acyltransferase activity"/>
    <property type="evidence" value="ECO:0007669"/>
    <property type="project" value="UniProtKB-KW"/>
</dbReference>
<sequence length="121" mass="12826">MSIGRGSFFNHAGIGVLINPKVVIGKNCKIGNNVSIVGQGPYKECPRIGNNVYIGSGAVIQGPVIIEDNVIVAPNAVVNKSVHTNMIVGGIPAKIIGDVTKLDYDIFANESWKEGHKPFLT</sequence>
<dbReference type="RefSeq" id="WP_229070561.1">
    <property type="nucleotide sequence ID" value="NZ_CAKJYZ010000002.1"/>
</dbReference>
<comment type="caution">
    <text evidence="4">The sequence shown here is derived from an EMBL/GenBank/DDBJ whole genome shotgun (WGS) entry which is preliminary data.</text>
</comment>
<proteinExistence type="predicted"/>
<dbReference type="PROSITE" id="PS00101">
    <property type="entry name" value="HEXAPEP_TRANSFERASES"/>
    <property type="match status" value="1"/>
</dbReference>
<evidence type="ECO:0000256" key="1">
    <source>
        <dbReference type="ARBA" id="ARBA00022679"/>
    </source>
</evidence>
<gene>
    <name evidence="4" type="ORF">PO240_25300</name>
</gene>
<dbReference type="AlphaFoldDB" id="A0AAP3WP06"/>
<protein>
    <submittedName>
        <fullName evidence="4">DapH/DapD/GlmU-related protein</fullName>
    </submittedName>
</protein>
<dbReference type="Gene3D" id="2.160.10.10">
    <property type="entry name" value="Hexapeptide repeat proteins"/>
    <property type="match status" value="1"/>
</dbReference>
<keyword evidence="3" id="KW-0012">Acyltransferase</keyword>
<dbReference type="Proteomes" id="UP001214017">
    <property type="component" value="Unassembled WGS sequence"/>
</dbReference>
<evidence type="ECO:0000256" key="3">
    <source>
        <dbReference type="ARBA" id="ARBA00023315"/>
    </source>
</evidence>
<dbReference type="SUPFAM" id="SSF51161">
    <property type="entry name" value="Trimeric LpxA-like enzymes"/>
    <property type="match status" value="1"/>
</dbReference>
<dbReference type="Pfam" id="PF00132">
    <property type="entry name" value="Hexapep"/>
    <property type="match status" value="1"/>
</dbReference>
<dbReference type="PANTHER" id="PTHR42811">
    <property type="entry name" value="SERINE ACETYLTRANSFERASE"/>
    <property type="match status" value="1"/>
</dbReference>
<organism evidence="4 5">
    <name type="scientific">Bacteroides ovatus</name>
    <dbReference type="NCBI Taxonomy" id="28116"/>
    <lineage>
        <taxon>Bacteria</taxon>
        <taxon>Pseudomonadati</taxon>
        <taxon>Bacteroidota</taxon>
        <taxon>Bacteroidia</taxon>
        <taxon>Bacteroidales</taxon>
        <taxon>Bacteroidaceae</taxon>
        <taxon>Bacteroides</taxon>
    </lineage>
</organism>
<dbReference type="EMBL" id="JAQNWR010000028">
    <property type="protein sequence ID" value="MDC2411191.1"/>
    <property type="molecule type" value="Genomic_DNA"/>
</dbReference>
<keyword evidence="1" id="KW-0808">Transferase</keyword>